<evidence type="ECO:0000256" key="3">
    <source>
        <dbReference type="ARBA" id="ARBA00022793"/>
    </source>
</evidence>
<dbReference type="EC" id="4.1.1.52" evidence="7"/>
<evidence type="ECO:0000256" key="7">
    <source>
        <dbReference type="ARBA" id="ARBA00038889"/>
    </source>
</evidence>
<dbReference type="GO" id="GO:0016787">
    <property type="term" value="F:hydrolase activity"/>
    <property type="evidence" value="ECO:0007669"/>
    <property type="project" value="InterPro"/>
</dbReference>
<protein>
    <recommendedName>
        <fullName evidence="7">6-methylsalicylate decarboxylase</fullName>
        <ecNumber evidence="7">4.1.1.52</ecNumber>
    </recommendedName>
</protein>
<keyword evidence="3 8" id="KW-0210">Decarboxylase</keyword>
<evidence type="ECO:0000313" key="11">
    <source>
        <dbReference type="Proteomes" id="UP001172159"/>
    </source>
</evidence>
<dbReference type="EMBL" id="JAUKTV010000012">
    <property type="protein sequence ID" value="KAK0721298.1"/>
    <property type="molecule type" value="Genomic_DNA"/>
</dbReference>
<keyword evidence="2" id="KW-0479">Metal-binding</keyword>
<organism evidence="10 11">
    <name type="scientific">Apiosordaria backusii</name>
    <dbReference type="NCBI Taxonomy" id="314023"/>
    <lineage>
        <taxon>Eukaryota</taxon>
        <taxon>Fungi</taxon>
        <taxon>Dikarya</taxon>
        <taxon>Ascomycota</taxon>
        <taxon>Pezizomycotina</taxon>
        <taxon>Sordariomycetes</taxon>
        <taxon>Sordariomycetidae</taxon>
        <taxon>Sordariales</taxon>
        <taxon>Lasiosphaeriaceae</taxon>
        <taxon>Apiosordaria</taxon>
    </lineage>
</organism>
<evidence type="ECO:0000256" key="8">
    <source>
        <dbReference type="RuleBase" id="RU366045"/>
    </source>
</evidence>
<dbReference type="PANTHER" id="PTHR21240:SF29">
    <property type="entry name" value="AMIDOHYDROLASE-RELATED DOMAIN-CONTAINING PROTEIN"/>
    <property type="match status" value="1"/>
</dbReference>
<evidence type="ECO:0000313" key="10">
    <source>
        <dbReference type="EMBL" id="KAK0721298.1"/>
    </source>
</evidence>
<comment type="similarity">
    <text evidence="1">Belongs to the metallo-dependent hydrolases superfamily. ACMSD family.</text>
</comment>
<dbReference type="GO" id="GO:0047596">
    <property type="term" value="F:6-methylsalicylate decarboxylase activity"/>
    <property type="evidence" value="ECO:0007669"/>
    <property type="project" value="UniProtKB-EC"/>
</dbReference>
<keyword evidence="4" id="KW-0862">Zinc</keyword>
<gene>
    <name evidence="10" type="ORF">B0T21DRAFT_351264</name>
</gene>
<dbReference type="GO" id="GO:0046872">
    <property type="term" value="F:metal ion binding"/>
    <property type="evidence" value="ECO:0007669"/>
    <property type="project" value="UniProtKB-KW"/>
</dbReference>
<evidence type="ECO:0000256" key="5">
    <source>
        <dbReference type="ARBA" id="ARBA00023239"/>
    </source>
</evidence>
<reference evidence="10" key="1">
    <citation type="submission" date="2023-06" db="EMBL/GenBank/DDBJ databases">
        <title>Genome-scale phylogeny and comparative genomics of the fungal order Sordariales.</title>
        <authorList>
            <consortium name="Lawrence Berkeley National Laboratory"/>
            <person name="Hensen N."/>
            <person name="Bonometti L."/>
            <person name="Westerberg I."/>
            <person name="Brannstrom I.O."/>
            <person name="Guillou S."/>
            <person name="Cros-Aarteil S."/>
            <person name="Calhoun S."/>
            <person name="Haridas S."/>
            <person name="Kuo A."/>
            <person name="Mondo S."/>
            <person name="Pangilinan J."/>
            <person name="Riley R."/>
            <person name="Labutti K."/>
            <person name="Andreopoulos B."/>
            <person name="Lipzen A."/>
            <person name="Chen C."/>
            <person name="Yanf M."/>
            <person name="Daum C."/>
            <person name="Ng V."/>
            <person name="Clum A."/>
            <person name="Steindorff A."/>
            <person name="Ohm R."/>
            <person name="Martin F."/>
            <person name="Silar P."/>
            <person name="Natvig D."/>
            <person name="Lalanne C."/>
            <person name="Gautier V."/>
            <person name="Ament-Velasquez S.L."/>
            <person name="Kruys A."/>
            <person name="Hutchinson M.I."/>
            <person name="Powell A.J."/>
            <person name="Barry K."/>
            <person name="Miller A.N."/>
            <person name="Grigoriev I.V."/>
            <person name="Debuchy R."/>
            <person name="Gladieux P."/>
            <person name="Thoren M.H."/>
            <person name="Johannesson H."/>
        </authorList>
    </citation>
    <scope>NUCLEOTIDE SEQUENCE</scope>
    <source>
        <strain evidence="10">CBS 540.89</strain>
    </source>
</reference>
<comment type="catalytic activity">
    <reaction evidence="6">
        <text>6-methylsalicylate + H(+) = 3-methylphenol + CO2</text>
        <dbReference type="Rhea" id="RHEA:23112"/>
        <dbReference type="ChEBI" id="CHEBI:15378"/>
        <dbReference type="ChEBI" id="CHEBI:16526"/>
        <dbReference type="ChEBI" id="CHEBI:17231"/>
        <dbReference type="ChEBI" id="CHEBI:36658"/>
        <dbReference type="EC" id="4.1.1.52"/>
    </reaction>
    <physiologicalReaction direction="left-to-right" evidence="6">
        <dbReference type="Rhea" id="RHEA:23113"/>
    </physiologicalReaction>
</comment>
<dbReference type="InterPro" id="IPR032466">
    <property type="entry name" value="Metal_Hydrolase"/>
</dbReference>
<evidence type="ECO:0000259" key="9">
    <source>
        <dbReference type="Pfam" id="PF04909"/>
    </source>
</evidence>
<dbReference type="Proteomes" id="UP001172159">
    <property type="component" value="Unassembled WGS sequence"/>
</dbReference>
<dbReference type="InterPro" id="IPR006680">
    <property type="entry name" value="Amidohydro-rel"/>
</dbReference>
<dbReference type="SUPFAM" id="SSF51556">
    <property type="entry name" value="Metallo-dependent hydrolases"/>
    <property type="match status" value="1"/>
</dbReference>
<dbReference type="AlphaFoldDB" id="A0AA40ASR0"/>
<sequence length="350" mass="37809">MATESSTISMASGALIDVHAHALPPAYLAAIEAAGGDPSGYPSPIWSPEAALNSLSLSGASLGIFSVSAPGVSIAGTGQTARDLARTLNTQLACYATSAEYSSRLSFFGVLPDWKDVDGTLEELDFLFSHQKLCKGVTIFTSYGPYLPSNPLFKPIWDKLNHYRALIFLHPTTLDVTPRFIASSLPQPVVDYPIATTRAAVDLIFSGIMRDYPDIDIILSHAGGTLPYLASRIESLLLNPALTNLTHISLEDVKAGFAKFYFDTALSTSAAQLNSLLDFTSPSRVLFGTDFPYAGKEAISAVLDKYHTFVATNPRGSALRPEVLRQNTLGILARHEHRDSQEKTEVDQLE</sequence>
<dbReference type="GO" id="GO:0005829">
    <property type="term" value="C:cytosol"/>
    <property type="evidence" value="ECO:0007669"/>
    <property type="project" value="TreeGrafter"/>
</dbReference>
<evidence type="ECO:0000256" key="4">
    <source>
        <dbReference type="ARBA" id="ARBA00022833"/>
    </source>
</evidence>
<evidence type="ECO:0000256" key="6">
    <source>
        <dbReference type="ARBA" id="ARBA00036832"/>
    </source>
</evidence>
<keyword evidence="5 8" id="KW-0456">Lyase</keyword>
<comment type="caution">
    <text evidence="10">The sequence shown here is derived from an EMBL/GenBank/DDBJ whole genome shotgun (WGS) entry which is preliminary data.</text>
</comment>
<name>A0AA40ASR0_9PEZI</name>
<dbReference type="GO" id="GO:0019748">
    <property type="term" value="P:secondary metabolic process"/>
    <property type="evidence" value="ECO:0007669"/>
    <property type="project" value="TreeGrafter"/>
</dbReference>
<dbReference type="Pfam" id="PF04909">
    <property type="entry name" value="Amidohydro_2"/>
    <property type="match status" value="1"/>
</dbReference>
<dbReference type="Gene3D" id="3.20.20.140">
    <property type="entry name" value="Metal-dependent hydrolases"/>
    <property type="match status" value="1"/>
</dbReference>
<feature type="domain" description="Amidohydrolase-related" evidence="9">
    <location>
        <begin position="16"/>
        <end position="300"/>
    </location>
</feature>
<accession>A0AA40ASR0</accession>
<evidence type="ECO:0000256" key="1">
    <source>
        <dbReference type="ARBA" id="ARBA00005871"/>
    </source>
</evidence>
<proteinExistence type="inferred from homology"/>
<evidence type="ECO:0000256" key="2">
    <source>
        <dbReference type="ARBA" id="ARBA00022723"/>
    </source>
</evidence>
<keyword evidence="11" id="KW-1185">Reference proteome</keyword>
<dbReference type="PANTHER" id="PTHR21240">
    <property type="entry name" value="2-AMINO-3-CARBOXYLMUCONATE-6-SEMIALDEHYDE DECARBOXYLASE"/>
    <property type="match status" value="1"/>
</dbReference>
<dbReference type="InterPro" id="IPR032465">
    <property type="entry name" value="ACMSD"/>
</dbReference>